<comment type="similarity">
    <text evidence="1">Belongs to the complex I 51 kDa subunit family.</text>
</comment>
<evidence type="ECO:0000256" key="1">
    <source>
        <dbReference type="ARBA" id="ARBA00007523"/>
    </source>
</evidence>
<evidence type="ECO:0000256" key="6">
    <source>
        <dbReference type="SAM" id="MobiDB-lite"/>
    </source>
</evidence>
<keyword evidence="9" id="KW-1185">Reference proteome</keyword>
<dbReference type="EMBL" id="LOPU01000016">
    <property type="protein sequence ID" value="KTG10987.1"/>
    <property type="molecule type" value="Genomic_DNA"/>
</dbReference>
<evidence type="ECO:0000256" key="4">
    <source>
        <dbReference type="ARBA" id="ARBA00023004"/>
    </source>
</evidence>
<name>A0A0W1RC75_9EURY</name>
<dbReference type="AlphaFoldDB" id="A0A0W1RC75"/>
<comment type="caution">
    <text evidence="8">The sequence shown here is derived from an EMBL/GenBank/DDBJ whole genome shotgun (WGS) entry which is preliminary data.</text>
</comment>
<dbReference type="Proteomes" id="UP000054387">
    <property type="component" value="Unassembled WGS sequence"/>
</dbReference>
<dbReference type="Pfam" id="PF10589">
    <property type="entry name" value="NADH_4Fe-4S"/>
    <property type="match status" value="1"/>
</dbReference>
<organism evidence="8 9">
    <name type="scientific">Haloprofundus marisrubri</name>
    <dbReference type="NCBI Taxonomy" id="1514971"/>
    <lineage>
        <taxon>Archaea</taxon>
        <taxon>Methanobacteriati</taxon>
        <taxon>Methanobacteriota</taxon>
        <taxon>Stenosarchaea group</taxon>
        <taxon>Halobacteria</taxon>
        <taxon>Halobacteriales</taxon>
        <taxon>Haloferacaceae</taxon>
        <taxon>Haloprofundus</taxon>
    </lineage>
</organism>
<sequence>MKDDTESDAVVRVCVGSTTDRAKATADAARAAASDAHVVEVGPTGVGGDAPLVLVTEGGETTFYRDCRPERTTRVVEALESGDAEPGDGTVEHDADTRTLPVPESGPLSVGNRRVLARCGWVGPGDADAYDDWASEVVGDDADAAMELVRTVGLLGRGRGDSTPDDPIAVEWDVARETPGDPVLVVNGNESDRRNETDRTLVESDPIAVLDGALAVAELVGVDTSDIVVYLNDADTLAHDRMRAAVSSVVDARDLDTAPQVVTGPDTYIAGEPTMALESLEGNDRLEARLRPPTPARHGLYGRPTLIHTPRTLAQVRELWLTPEQFDADDADPGTRLLTVTGDVDAPATVELSTGGSLSSVRDVVEFAGPLKMACVGGQFGGFTRTLDHTPSAAAFAGADLGTEGVVELFDDTNCAVATAGSRSRFARDENCGRCVPCREGSKQLLSKLRNVYDGEFDDDGLRELTRVMSSSSTCAFGSSAARVVTTAMDEFETEFRAHADGRCPSGACEEA</sequence>
<evidence type="ECO:0000256" key="2">
    <source>
        <dbReference type="ARBA" id="ARBA00022485"/>
    </source>
</evidence>
<protein>
    <submittedName>
        <fullName evidence="8">NADH dehydrogenase</fullName>
    </submittedName>
</protein>
<evidence type="ECO:0000256" key="3">
    <source>
        <dbReference type="ARBA" id="ARBA00022723"/>
    </source>
</evidence>
<gene>
    <name evidence="8" type="ORF">AUR64_07420</name>
</gene>
<dbReference type="SMART" id="SM00928">
    <property type="entry name" value="NADH_4Fe-4S"/>
    <property type="match status" value="1"/>
</dbReference>
<dbReference type="InterPro" id="IPR011538">
    <property type="entry name" value="Nuo51_FMN-bd"/>
</dbReference>
<evidence type="ECO:0000259" key="7">
    <source>
        <dbReference type="SMART" id="SM00928"/>
    </source>
</evidence>
<proteinExistence type="inferred from homology"/>
<dbReference type="InterPro" id="IPR019575">
    <property type="entry name" value="Nuop51_4Fe4S-bd"/>
</dbReference>
<reference evidence="8 9" key="1">
    <citation type="submission" date="2015-12" db="EMBL/GenBank/DDBJ databases">
        <title>Haloprofundus marisrubri gen. nov., sp. nov., an extremely halophilic archaeon isolated from the Discovery deep brine-seawater interface in the Red Sea.</title>
        <authorList>
            <person name="Zhang G."/>
            <person name="Stingl U."/>
            <person name="Rashid M."/>
        </authorList>
    </citation>
    <scope>NUCLEOTIDE SEQUENCE [LARGE SCALE GENOMIC DNA]</scope>
    <source>
        <strain evidence="8 9">SB9</strain>
    </source>
</reference>
<dbReference type="InterPro" id="IPR037225">
    <property type="entry name" value="Nuo51_FMN-bd_sf"/>
</dbReference>
<dbReference type="SUPFAM" id="SSF140490">
    <property type="entry name" value="Nqo1C-terminal domain-like"/>
    <property type="match status" value="1"/>
</dbReference>
<dbReference type="STRING" id="1514971.AUR64_07420"/>
<dbReference type="SUPFAM" id="SSF142019">
    <property type="entry name" value="Nqo1 FMN-binding domain-like"/>
    <property type="match status" value="1"/>
</dbReference>
<dbReference type="OrthoDB" id="297477at2157"/>
<dbReference type="PANTHER" id="PTHR43578:SF3">
    <property type="entry name" value="NADH-QUINONE OXIDOREDUCTASE SUBUNIT F"/>
    <property type="match status" value="1"/>
</dbReference>
<dbReference type="GO" id="GO:0046872">
    <property type="term" value="F:metal ion binding"/>
    <property type="evidence" value="ECO:0007669"/>
    <property type="project" value="UniProtKB-KW"/>
</dbReference>
<dbReference type="PANTHER" id="PTHR43578">
    <property type="entry name" value="NADH-QUINONE OXIDOREDUCTASE SUBUNIT F"/>
    <property type="match status" value="1"/>
</dbReference>
<keyword evidence="2" id="KW-0004">4Fe-4S</keyword>
<keyword evidence="3" id="KW-0479">Metal-binding</keyword>
<dbReference type="Gene3D" id="3.10.20.600">
    <property type="match status" value="1"/>
</dbReference>
<dbReference type="RefSeq" id="WP_058580786.1">
    <property type="nucleotide sequence ID" value="NZ_LOPU01000016.1"/>
</dbReference>
<dbReference type="Gene3D" id="1.20.1440.230">
    <property type="entry name" value="NADH-ubiquinone oxidoreductase 51kDa subunit, iron-sulphur binding domain"/>
    <property type="match status" value="1"/>
</dbReference>
<dbReference type="InterPro" id="IPR037207">
    <property type="entry name" value="Nuop51_4Fe4S-bd_sf"/>
</dbReference>
<evidence type="ECO:0000256" key="5">
    <source>
        <dbReference type="ARBA" id="ARBA00023014"/>
    </source>
</evidence>
<dbReference type="Pfam" id="PF01512">
    <property type="entry name" value="Complex1_51K"/>
    <property type="match status" value="1"/>
</dbReference>
<feature type="region of interest" description="Disordered" evidence="6">
    <location>
        <begin position="80"/>
        <end position="106"/>
    </location>
</feature>
<accession>A0A0W1RC75</accession>
<evidence type="ECO:0000313" key="9">
    <source>
        <dbReference type="Proteomes" id="UP000054387"/>
    </source>
</evidence>
<feature type="domain" description="NADH-ubiquinone oxidoreductase 51kDa subunit iron-sulphur binding" evidence="7">
    <location>
        <begin position="417"/>
        <end position="462"/>
    </location>
</feature>
<dbReference type="Gene3D" id="3.40.50.11540">
    <property type="entry name" value="NADH-ubiquinone oxidoreductase 51kDa subunit"/>
    <property type="match status" value="1"/>
</dbReference>
<keyword evidence="4" id="KW-0408">Iron</keyword>
<evidence type="ECO:0000313" key="8">
    <source>
        <dbReference type="EMBL" id="KTG10987.1"/>
    </source>
</evidence>
<keyword evidence="5" id="KW-0411">Iron-sulfur</keyword>
<dbReference type="GO" id="GO:0051539">
    <property type="term" value="F:4 iron, 4 sulfur cluster binding"/>
    <property type="evidence" value="ECO:0007669"/>
    <property type="project" value="UniProtKB-KW"/>
</dbReference>